<evidence type="ECO:0000313" key="8">
    <source>
        <dbReference type="Proteomes" id="UP000655420"/>
    </source>
</evidence>
<comment type="caution">
    <text evidence="7">The sequence shown here is derived from an EMBL/GenBank/DDBJ whole genome shotgun (WGS) entry which is preliminary data.</text>
</comment>
<evidence type="ECO:0000259" key="6">
    <source>
        <dbReference type="PROSITE" id="PS50977"/>
    </source>
</evidence>
<dbReference type="SUPFAM" id="SSF48498">
    <property type="entry name" value="Tetracyclin repressor-like, C-terminal domain"/>
    <property type="match status" value="1"/>
</dbReference>
<evidence type="ECO:0000313" key="7">
    <source>
        <dbReference type="EMBL" id="MBK0399192.1"/>
    </source>
</evidence>
<accession>A0A8J7SEW7</accession>
<dbReference type="InterPro" id="IPR001647">
    <property type="entry name" value="HTH_TetR"/>
</dbReference>
<dbReference type="InterPro" id="IPR009057">
    <property type="entry name" value="Homeodomain-like_sf"/>
</dbReference>
<dbReference type="Proteomes" id="UP000655420">
    <property type="component" value="Unassembled WGS sequence"/>
</dbReference>
<evidence type="ECO:0000256" key="3">
    <source>
        <dbReference type="ARBA" id="ARBA00023125"/>
    </source>
</evidence>
<reference evidence="7" key="1">
    <citation type="submission" date="2020-12" db="EMBL/GenBank/DDBJ databases">
        <title>Bacterial taxonomy.</title>
        <authorList>
            <person name="Pan X."/>
        </authorList>
    </citation>
    <scope>NUCLEOTIDE SEQUENCE</scope>
    <source>
        <strain evidence="7">M0105</strain>
    </source>
</reference>
<sequence length="202" mass="21991">MIEATLRSVARNGLAATTLATVSKEAGLSQGVAVFYFETKERLLAAAFRHHYEIYRRNWHTAHEAAGPDPVDRLCAIVLADFDPVVFNPEATAVWHAFWGQATARPLYAEISDEYDGERARALETIAAELIAGRPAPIDAAGLAVIIDAVTDGLWLRNYLAPGWPDPAEAIRHAADAIGALFPDKADRIFAGINQPSMEQRA</sequence>
<keyword evidence="8" id="KW-1185">Reference proteome</keyword>
<proteinExistence type="predicted"/>
<name>A0A8J7SEW7_9RHOB</name>
<evidence type="ECO:0000256" key="2">
    <source>
        <dbReference type="ARBA" id="ARBA00023015"/>
    </source>
</evidence>
<organism evidence="7 8">
    <name type="scientific">Thermohalobaculum xanthum</name>
    <dbReference type="NCBI Taxonomy" id="2753746"/>
    <lineage>
        <taxon>Bacteria</taxon>
        <taxon>Pseudomonadati</taxon>
        <taxon>Pseudomonadota</taxon>
        <taxon>Alphaproteobacteria</taxon>
        <taxon>Rhodobacterales</taxon>
        <taxon>Paracoccaceae</taxon>
        <taxon>Thermohalobaculum</taxon>
    </lineage>
</organism>
<evidence type="ECO:0000256" key="1">
    <source>
        <dbReference type="ARBA" id="ARBA00022491"/>
    </source>
</evidence>
<evidence type="ECO:0000256" key="4">
    <source>
        <dbReference type="ARBA" id="ARBA00023163"/>
    </source>
</evidence>
<dbReference type="EMBL" id="JAEHHL010000004">
    <property type="protein sequence ID" value="MBK0399192.1"/>
    <property type="molecule type" value="Genomic_DNA"/>
</dbReference>
<feature type="DNA-binding region" description="H-T-H motif" evidence="5">
    <location>
        <begin position="18"/>
        <end position="37"/>
    </location>
</feature>
<dbReference type="RefSeq" id="WP_200609217.1">
    <property type="nucleotide sequence ID" value="NZ_JAEHHL010000004.1"/>
</dbReference>
<dbReference type="SUPFAM" id="SSF46689">
    <property type="entry name" value="Homeodomain-like"/>
    <property type="match status" value="1"/>
</dbReference>
<dbReference type="AlphaFoldDB" id="A0A8J7SEW7"/>
<keyword evidence="4" id="KW-0804">Transcription</keyword>
<dbReference type="InterPro" id="IPR039538">
    <property type="entry name" value="BetI_C"/>
</dbReference>
<dbReference type="Pfam" id="PF13977">
    <property type="entry name" value="TetR_C_6"/>
    <property type="match status" value="1"/>
</dbReference>
<protein>
    <submittedName>
        <fullName evidence="7">TetR family transcriptional regulator C-terminal domain-containing protein</fullName>
    </submittedName>
</protein>
<dbReference type="InterPro" id="IPR036271">
    <property type="entry name" value="Tet_transcr_reg_TetR-rel_C_sf"/>
</dbReference>
<dbReference type="Gene3D" id="1.10.357.10">
    <property type="entry name" value="Tetracycline Repressor, domain 2"/>
    <property type="match status" value="1"/>
</dbReference>
<keyword evidence="1" id="KW-0678">Repressor</keyword>
<evidence type="ECO:0000256" key="5">
    <source>
        <dbReference type="PROSITE-ProRule" id="PRU00335"/>
    </source>
</evidence>
<dbReference type="PROSITE" id="PS50977">
    <property type="entry name" value="HTH_TETR_2"/>
    <property type="match status" value="1"/>
</dbReference>
<keyword evidence="3 5" id="KW-0238">DNA-binding</keyword>
<dbReference type="GO" id="GO:0003677">
    <property type="term" value="F:DNA binding"/>
    <property type="evidence" value="ECO:0007669"/>
    <property type="project" value="UniProtKB-UniRule"/>
</dbReference>
<gene>
    <name evidence="7" type="ORF">H0I76_08325</name>
</gene>
<feature type="domain" description="HTH tetR-type" evidence="6">
    <location>
        <begin position="1"/>
        <end position="55"/>
    </location>
</feature>
<dbReference type="Pfam" id="PF00440">
    <property type="entry name" value="TetR_N"/>
    <property type="match status" value="1"/>
</dbReference>
<keyword evidence="2" id="KW-0805">Transcription regulation</keyword>